<dbReference type="InterPro" id="IPR002104">
    <property type="entry name" value="Integrase_catalytic"/>
</dbReference>
<keyword evidence="2 4" id="KW-0238">DNA-binding</keyword>
<dbReference type="PROSITE" id="PS51900">
    <property type="entry name" value="CB"/>
    <property type="match status" value="1"/>
</dbReference>
<dbReference type="RefSeq" id="WP_221861791.1">
    <property type="nucleotide sequence ID" value="NZ_JAIKTU010000011.1"/>
</dbReference>
<evidence type="ECO:0000313" key="7">
    <source>
        <dbReference type="EMBL" id="MBY0756549.1"/>
    </source>
</evidence>
<dbReference type="Gene3D" id="1.10.443.10">
    <property type="entry name" value="Intergrase catalytic core"/>
    <property type="match status" value="1"/>
</dbReference>
<keyword evidence="3" id="KW-0233">DNA recombination</keyword>
<comment type="similarity">
    <text evidence="1">Belongs to the 'phage' integrase family.</text>
</comment>
<evidence type="ECO:0000256" key="4">
    <source>
        <dbReference type="PROSITE-ProRule" id="PRU01248"/>
    </source>
</evidence>
<evidence type="ECO:0000256" key="1">
    <source>
        <dbReference type="ARBA" id="ARBA00008857"/>
    </source>
</evidence>
<dbReference type="InterPro" id="IPR028259">
    <property type="entry name" value="AP2-like_int_N"/>
</dbReference>
<organism evidence="7 8">
    <name type="scientific">Clostridium sardiniense</name>
    <name type="common">Clostridium absonum</name>
    <dbReference type="NCBI Taxonomy" id="29369"/>
    <lineage>
        <taxon>Bacteria</taxon>
        <taxon>Bacillati</taxon>
        <taxon>Bacillota</taxon>
        <taxon>Clostridia</taxon>
        <taxon>Eubacteriales</taxon>
        <taxon>Clostridiaceae</taxon>
        <taxon>Clostridium</taxon>
    </lineage>
</organism>
<dbReference type="Proteomes" id="UP001299068">
    <property type="component" value="Unassembled WGS sequence"/>
</dbReference>
<accession>A0ABS7L0F7</accession>
<evidence type="ECO:0000256" key="2">
    <source>
        <dbReference type="ARBA" id="ARBA00023125"/>
    </source>
</evidence>
<comment type="caution">
    <text evidence="7">The sequence shown here is derived from an EMBL/GenBank/DDBJ whole genome shotgun (WGS) entry which is preliminary data.</text>
</comment>
<sequence>MDYNITYRNKDKGIQVIVSYKDKLGKWKQKSKQGFETKRAAKKYADGLIDTLKETSKYEIYDGFEDLTIGELKEEYLNHVYLHRALNTYKNYKESLRNFPIDDIKVTDLQLIDVQKCVNKLISRVSNATLNRRLTIFKCMLNFAKKQYNLPVRDMSNLDIPINKEPNKRRALGIVEESTIMDYYLKKDSDYQIVVSLALTCGLRVGEIMGLTWNDIDFKNNSISITKQWQKKKDGCFGFTDVKSKNSNRMVPLPPSTKKILLKIKKSRPLNIDQRLITAKSSDSMRTNLDKQLRKKFDTCIHELRHTYATKLIANGLDFKTAAHILGHDVEQTMRVYSHVTDEMYNKAAELISNLF</sequence>
<keyword evidence="8" id="KW-1185">Reference proteome</keyword>
<dbReference type="InterPro" id="IPR050090">
    <property type="entry name" value="Tyrosine_recombinase_XerCD"/>
</dbReference>
<evidence type="ECO:0000259" key="5">
    <source>
        <dbReference type="PROSITE" id="PS51898"/>
    </source>
</evidence>
<proteinExistence type="inferred from homology"/>
<dbReference type="InterPro" id="IPR044068">
    <property type="entry name" value="CB"/>
</dbReference>
<gene>
    <name evidence="7" type="ORF">K5V21_13960</name>
</gene>
<dbReference type="PANTHER" id="PTHR30349:SF41">
    <property type="entry name" value="INTEGRASE_RECOMBINASE PROTEIN MJ0367-RELATED"/>
    <property type="match status" value="1"/>
</dbReference>
<dbReference type="InterPro" id="IPR011010">
    <property type="entry name" value="DNA_brk_join_enz"/>
</dbReference>
<reference evidence="7 8" key="1">
    <citation type="journal article" date="2021" name="Cell Host Microbe">
        <title>in vivo commensal control of Clostridioides difficile virulence.</title>
        <authorList>
            <person name="Girinathan B.P."/>
            <person name="Dibenedetto N."/>
            <person name="Worley J.N."/>
            <person name="Peltier J."/>
            <person name="Arrieta-Ortiz M.L."/>
            <person name="Rupa Christinal Immanuel S."/>
            <person name="Lavin R."/>
            <person name="Delaney M.L."/>
            <person name="Cummins C."/>
            <person name="Hoffmann M."/>
            <person name="Luo Y."/>
            <person name="Gonzalez-Escalona N."/>
            <person name="Allard M."/>
            <person name="Onderdonk A.B."/>
            <person name="Gerber G.K."/>
            <person name="Sonenshein A.L."/>
            <person name="Baliga N."/>
            <person name="Dupuy B."/>
            <person name="Bry L."/>
        </authorList>
    </citation>
    <scope>NUCLEOTIDE SEQUENCE [LARGE SCALE GENOMIC DNA]</scope>
    <source>
        <strain evidence="7 8">DSM 599</strain>
    </source>
</reference>
<dbReference type="EMBL" id="JAIKTU010000011">
    <property type="protein sequence ID" value="MBY0756549.1"/>
    <property type="molecule type" value="Genomic_DNA"/>
</dbReference>
<dbReference type="PANTHER" id="PTHR30349">
    <property type="entry name" value="PHAGE INTEGRASE-RELATED"/>
    <property type="match status" value="1"/>
</dbReference>
<feature type="domain" description="Core-binding (CB)" evidence="6">
    <location>
        <begin position="67"/>
        <end position="145"/>
    </location>
</feature>
<name>A0ABS7L0F7_CLOSR</name>
<dbReference type="Pfam" id="PF00589">
    <property type="entry name" value="Phage_integrase"/>
    <property type="match status" value="1"/>
</dbReference>
<dbReference type="Gene3D" id="1.10.150.130">
    <property type="match status" value="1"/>
</dbReference>
<dbReference type="PROSITE" id="PS51898">
    <property type="entry name" value="TYR_RECOMBINASE"/>
    <property type="match status" value="1"/>
</dbReference>
<dbReference type="CDD" id="cd01189">
    <property type="entry name" value="INT_ICEBs1_C_like"/>
    <property type="match status" value="1"/>
</dbReference>
<evidence type="ECO:0000256" key="3">
    <source>
        <dbReference type="ARBA" id="ARBA00023172"/>
    </source>
</evidence>
<feature type="domain" description="Tyr recombinase" evidence="5">
    <location>
        <begin position="157"/>
        <end position="350"/>
    </location>
</feature>
<dbReference type="SUPFAM" id="SSF56349">
    <property type="entry name" value="DNA breaking-rejoining enzymes"/>
    <property type="match status" value="1"/>
</dbReference>
<dbReference type="InterPro" id="IPR010998">
    <property type="entry name" value="Integrase_recombinase_N"/>
</dbReference>
<dbReference type="Pfam" id="PF14657">
    <property type="entry name" value="Arm-DNA-bind_4"/>
    <property type="match status" value="1"/>
</dbReference>
<evidence type="ECO:0000259" key="6">
    <source>
        <dbReference type="PROSITE" id="PS51900"/>
    </source>
</evidence>
<evidence type="ECO:0000313" key="8">
    <source>
        <dbReference type="Proteomes" id="UP001299068"/>
    </source>
</evidence>
<dbReference type="InterPro" id="IPR013762">
    <property type="entry name" value="Integrase-like_cat_sf"/>
</dbReference>
<protein>
    <submittedName>
        <fullName evidence="7">Site-specific integrase</fullName>
    </submittedName>
</protein>